<dbReference type="SUPFAM" id="SSF51269">
    <property type="entry name" value="AFP III-like domain"/>
    <property type="match status" value="1"/>
</dbReference>
<protein>
    <recommendedName>
        <fullName evidence="1">AFP-like domain-containing protein</fullName>
    </recommendedName>
</protein>
<dbReference type="InterPro" id="IPR006190">
    <property type="entry name" value="SAF_AFP_Neu5Ac"/>
</dbReference>
<accession>A0A1F6E0U7</accession>
<dbReference type="InterPro" id="IPR036732">
    <property type="entry name" value="AFP_Neu5c_C_sf"/>
</dbReference>
<dbReference type="InterPro" id="IPR013132">
    <property type="entry name" value="PseI/NeuA/B-like_N"/>
</dbReference>
<feature type="domain" description="AFP-like" evidence="1">
    <location>
        <begin position="283"/>
        <end position="338"/>
    </location>
</feature>
<dbReference type="PROSITE" id="PS50844">
    <property type="entry name" value="AFP_LIKE"/>
    <property type="match status" value="1"/>
</dbReference>
<dbReference type="STRING" id="1798500.A3C21_04355"/>
<reference evidence="2 3" key="1">
    <citation type="journal article" date="2016" name="Nat. Commun.">
        <title>Thousands of microbial genomes shed light on interconnected biogeochemical processes in an aquifer system.</title>
        <authorList>
            <person name="Anantharaman K."/>
            <person name="Brown C.T."/>
            <person name="Hug L.A."/>
            <person name="Sharon I."/>
            <person name="Castelle C.J."/>
            <person name="Probst A.J."/>
            <person name="Thomas B.C."/>
            <person name="Singh A."/>
            <person name="Wilkins M.J."/>
            <person name="Karaoz U."/>
            <person name="Brodie E.L."/>
            <person name="Williams K.H."/>
            <person name="Hubbard S.S."/>
            <person name="Banfield J.F."/>
        </authorList>
    </citation>
    <scope>NUCLEOTIDE SEQUENCE [LARGE SCALE GENOMIC DNA]</scope>
</reference>
<dbReference type="InterPro" id="IPR057736">
    <property type="entry name" value="SAF_PseI/NeuA/NeuB"/>
</dbReference>
<comment type="caution">
    <text evidence="2">The sequence shown here is derived from an EMBL/GenBank/DDBJ whole genome shotgun (WGS) entry which is preliminary data.</text>
</comment>
<organism evidence="2 3">
    <name type="scientific">Candidatus Kaiserbacteria bacterium RIFCSPHIGHO2_02_FULL_59_21</name>
    <dbReference type="NCBI Taxonomy" id="1798500"/>
    <lineage>
        <taxon>Bacteria</taxon>
        <taxon>Candidatus Kaiseribacteriota</taxon>
    </lineage>
</organism>
<dbReference type="Proteomes" id="UP000178572">
    <property type="component" value="Unassembled WGS sequence"/>
</dbReference>
<sequence>MAKDNPAFIIAEAGLNHNGSLRLALELVDKAAEAGCNAVKFQTYRAENRVSRAVKGNRYAEELIDLEETTYDMLHRLELSRREHEKLFAYAKEKGIEMFSTPFDLQSVDLLERLGVSFYKISSMDLVNLPLIKKVAGTGKPLIVSTGMSTLGQIEDAVNVVRDTGNENLILLHCISSYPAAPQDMNVVVMDTLRKAFGVPVGLSDHSIGLSVASVALALGAEVIERHFTLDRFMEGPDHILSSDPEEMKELVRLSHLIPVIKGSSEKVILGSERETINRFKKCLYAAIDIPAGKKITERMIAVKGPGGGILPKYLDVVVGKTAKAYIQKDRAIEWRHI</sequence>
<dbReference type="InterPro" id="IPR013974">
    <property type="entry name" value="SAF"/>
</dbReference>
<dbReference type="Gene3D" id="3.20.20.70">
    <property type="entry name" value="Aldolase class I"/>
    <property type="match status" value="1"/>
</dbReference>
<evidence type="ECO:0000313" key="2">
    <source>
        <dbReference type="EMBL" id="OGG67170.1"/>
    </source>
</evidence>
<dbReference type="InterPro" id="IPR051690">
    <property type="entry name" value="PseI-like"/>
</dbReference>
<proteinExistence type="predicted"/>
<dbReference type="GO" id="GO:0047444">
    <property type="term" value="F:N-acylneuraminate-9-phosphate synthase activity"/>
    <property type="evidence" value="ECO:0007669"/>
    <property type="project" value="TreeGrafter"/>
</dbReference>
<dbReference type="InterPro" id="IPR013785">
    <property type="entry name" value="Aldolase_TIM"/>
</dbReference>
<dbReference type="Pfam" id="PF08666">
    <property type="entry name" value="SAF"/>
    <property type="match status" value="1"/>
</dbReference>
<dbReference type="SUPFAM" id="SSF51569">
    <property type="entry name" value="Aldolase"/>
    <property type="match status" value="1"/>
</dbReference>
<dbReference type="PANTHER" id="PTHR42966:SF1">
    <property type="entry name" value="SIALIC ACID SYNTHASE"/>
    <property type="match status" value="1"/>
</dbReference>
<evidence type="ECO:0000313" key="3">
    <source>
        <dbReference type="Proteomes" id="UP000178572"/>
    </source>
</evidence>
<dbReference type="CDD" id="cd11615">
    <property type="entry name" value="SAF_NeuB_like"/>
    <property type="match status" value="1"/>
</dbReference>
<dbReference type="AlphaFoldDB" id="A0A1F6E0U7"/>
<dbReference type="GO" id="GO:0016051">
    <property type="term" value="P:carbohydrate biosynthetic process"/>
    <property type="evidence" value="ECO:0007669"/>
    <property type="project" value="InterPro"/>
</dbReference>
<name>A0A1F6E0U7_9BACT</name>
<gene>
    <name evidence="2" type="ORF">A3C21_04355</name>
</gene>
<dbReference type="Pfam" id="PF03102">
    <property type="entry name" value="NeuB"/>
    <property type="match status" value="1"/>
</dbReference>
<dbReference type="Gene3D" id="3.90.1210.10">
    <property type="entry name" value="Antifreeze-like/N-acetylneuraminic acid synthase C-terminal domain"/>
    <property type="match status" value="1"/>
</dbReference>
<dbReference type="EMBL" id="MFLN01000024">
    <property type="protein sequence ID" value="OGG67170.1"/>
    <property type="molecule type" value="Genomic_DNA"/>
</dbReference>
<dbReference type="PANTHER" id="PTHR42966">
    <property type="entry name" value="N-ACETYLNEURAMINATE SYNTHASE"/>
    <property type="match status" value="1"/>
</dbReference>
<evidence type="ECO:0000259" key="1">
    <source>
        <dbReference type="PROSITE" id="PS50844"/>
    </source>
</evidence>